<dbReference type="PANTHER" id="PTHR43547">
    <property type="entry name" value="TWO-COMPONENT HISTIDINE KINASE"/>
    <property type="match status" value="1"/>
</dbReference>
<evidence type="ECO:0000313" key="6">
    <source>
        <dbReference type="EMBL" id="GLR71737.1"/>
    </source>
</evidence>
<dbReference type="SMART" id="SM00387">
    <property type="entry name" value="HATPase_c"/>
    <property type="match status" value="1"/>
</dbReference>
<keyword evidence="4" id="KW-1133">Transmembrane helix</keyword>
<dbReference type="FunFam" id="2.60.40.10:FF:000791">
    <property type="entry name" value="Two-component system sensor histidine kinase/response regulator"/>
    <property type="match status" value="1"/>
</dbReference>
<dbReference type="Pfam" id="PF02518">
    <property type="entry name" value="HATPase_c"/>
    <property type="match status" value="1"/>
</dbReference>
<evidence type="ECO:0000259" key="5">
    <source>
        <dbReference type="PROSITE" id="PS50109"/>
    </source>
</evidence>
<evidence type="ECO:0000256" key="4">
    <source>
        <dbReference type="SAM" id="Phobius"/>
    </source>
</evidence>
<dbReference type="SUPFAM" id="SSF50998">
    <property type="entry name" value="Quinoprotein alcohol dehydrogenase-like"/>
    <property type="match status" value="1"/>
</dbReference>
<keyword evidence="3" id="KW-0597">Phosphoprotein</keyword>
<keyword evidence="4" id="KW-0472">Membrane</keyword>
<name>A0AA37SYQ0_9ALTE</name>
<dbReference type="InterPro" id="IPR015943">
    <property type="entry name" value="WD40/YVTN_repeat-like_dom_sf"/>
</dbReference>
<dbReference type="GO" id="GO:0000155">
    <property type="term" value="F:phosphorelay sensor kinase activity"/>
    <property type="evidence" value="ECO:0007669"/>
    <property type="project" value="InterPro"/>
</dbReference>
<dbReference type="InterPro" id="IPR036890">
    <property type="entry name" value="HATPase_C_sf"/>
</dbReference>
<feature type="domain" description="Histidine kinase" evidence="5">
    <location>
        <begin position="898"/>
        <end position="1115"/>
    </location>
</feature>
<protein>
    <recommendedName>
        <fullName evidence="2">histidine kinase</fullName>
        <ecNumber evidence="2">2.7.13.3</ecNumber>
    </recommendedName>
</protein>
<evidence type="ECO:0000256" key="3">
    <source>
        <dbReference type="ARBA" id="ARBA00022553"/>
    </source>
</evidence>
<evidence type="ECO:0000256" key="1">
    <source>
        <dbReference type="ARBA" id="ARBA00000085"/>
    </source>
</evidence>
<dbReference type="Gene3D" id="2.60.40.10">
    <property type="entry name" value="Immunoglobulins"/>
    <property type="match status" value="1"/>
</dbReference>
<dbReference type="InterPro" id="IPR036097">
    <property type="entry name" value="HisK_dim/P_sf"/>
</dbReference>
<dbReference type="InterPro" id="IPR011110">
    <property type="entry name" value="Reg_prop"/>
</dbReference>
<dbReference type="Pfam" id="PF07494">
    <property type="entry name" value="Reg_prop"/>
    <property type="match status" value="6"/>
</dbReference>
<reference evidence="6" key="1">
    <citation type="journal article" date="2014" name="Int. J. Syst. Evol. Microbiol.">
        <title>Complete genome sequence of Corynebacterium casei LMG S-19264T (=DSM 44701T), isolated from a smear-ripened cheese.</title>
        <authorList>
            <consortium name="US DOE Joint Genome Institute (JGI-PGF)"/>
            <person name="Walter F."/>
            <person name="Albersmeier A."/>
            <person name="Kalinowski J."/>
            <person name="Ruckert C."/>
        </authorList>
    </citation>
    <scope>NUCLEOTIDE SEQUENCE</scope>
    <source>
        <strain evidence="6">NBRC 110023</strain>
    </source>
</reference>
<keyword evidence="7" id="KW-1185">Reference proteome</keyword>
<dbReference type="PANTHER" id="PTHR43547:SF2">
    <property type="entry name" value="HYBRID SIGNAL TRANSDUCTION HISTIDINE KINASE C"/>
    <property type="match status" value="1"/>
</dbReference>
<proteinExistence type="predicted"/>
<sequence length="1115" mass="125659">MKQNNDAENNKKVSVLTYFFGVVLALIVPCVSSTDNFLAPNSLVFKTLSTQPDFLLNNVTAIMQDSHGFLWIGTENGLKRYDGYELKMYNNIPSDQASLSHNEIASILEDRDGFIWLGTEGGGLNKFDPKSERFVHFFNDQIKEVNWDALSDDEVIPLDAALINIADSGLANDNISHNVIHALAQDDEGNLWIGTEGGGLNVLNQTTGKFHHYLAGDDDSHSLCDNEIKTLFIDSQNLIWAGTENGLSSYQPANQTFTCYRYQEDDVNSLSHNEISSILEDKHGNLWIGTEEAGLNYFERDKNRFSHFQYDSSVSDSVSSNSIEDLLFDQESRLWVATENGLNLFNSEQQNFSRFHHQPNNKTGLSSNRLSALLLDSSHNLWVATKNAGLNHVDLKPKKFHKSSLNRAGEAQWYSHPVNAIYQDSLDSLWIGTENEGLFEYQNNGTTRHYHASDINSGLNNNVITAISEDTKANLFLATDDGGFYKLDRQHQTFERITLNATKNSIATLHIGPSQYIWMSAGVGTIARISPSLDDIQYHPLLMNDGNEVVAADISSILELDDGMLWLGTKESGVIVYNPSSKQTIVLKNNPEQANSLSSNIVNTVKSDHKGGLWIGTHFGLNHYNPDSGQFTLYTEEHGLPSNVVNNIVIDQNNQLWLSTQRGLTRFNPARMEFSNFDRDDGLSNAYFQTGSAHINKNGELFFGGSKGIDHVKPETVITNPFPPKVQFTDFQVMNQSVKPSQRGLLAFSITETNVINLNHQQTMFAFEFSALDFTIANKNQYAYRLLGFDQTWQFVGNRRYASYTNIPAGNYRFEVKATNNDGLWSLQNAGIDINIAAAPWLTWWAKLIYALIIVSLIFLALTLRFRQERNRLAMEQKKEEALFLKESYQKEQRFTADVAHELRTPIAELRTMAEVALRWPDDPAQAQPFYQDTLDAALQMQQMVNNLLALVRADLGVVAIHLSDIDLTDMLLRVWENYKTEINSKQFSLSTDLSQESLIHSSAAEFRLILNNIISNAIEYAPNNTTIDVKLMTTQDGYYCLSISNQMIELLTEQDLLNMFNRMWRKDLARSSEQHAGLGMSLIQSYARMLSLTVDVTVNEHQIFTISIGKIPIV</sequence>
<evidence type="ECO:0000256" key="2">
    <source>
        <dbReference type="ARBA" id="ARBA00012438"/>
    </source>
</evidence>
<comment type="caution">
    <text evidence="6">The sequence shown here is derived from an EMBL/GenBank/DDBJ whole genome shotgun (WGS) entry which is preliminary data.</text>
</comment>
<dbReference type="InterPro" id="IPR011123">
    <property type="entry name" value="Y_Y_Y"/>
</dbReference>
<dbReference type="SUPFAM" id="SSF63829">
    <property type="entry name" value="Calcium-dependent phosphotriesterase"/>
    <property type="match status" value="1"/>
</dbReference>
<dbReference type="Gene3D" id="3.30.565.10">
    <property type="entry name" value="Histidine kinase-like ATPase, C-terminal domain"/>
    <property type="match status" value="1"/>
</dbReference>
<dbReference type="InterPro" id="IPR005467">
    <property type="entry name" value="His_kinase_dom"/>
</dbReference>
<accession>A0AA37SYQ0</accession>
<dbReference type="SUPFAM" id="SSF47384">
    <property type="entry name" value="Homodimeric domain of signal transducing histidine kinase"/>
    <property type="match status" value="1"/>
</dbReference>
<dbReference type="EC" id="2.7.13.3" evidence="2"/>
<dbReference type="InterPro" id="IPR013783">
    <property type="entry name" value="Ig-like_fold"/>
</dbReference>
<dbReference type="CDD" id="cd00082">
    <property type="entry name" value="HisKA"/>
    <property type="match status" value="1"/>
</dbReference>
<organism evidence="6 7">
    <name type="scientific">Agaribacter marinus</name>
    <dbReference type="NCBI Taxonomy" id="1431249"/>
    <lineage>
        <taxon>Bacteria</taxon>
        <taxon>Pseudomonadati</taxon>
        <taxon>Pseudomonadota</taxon>
        <taxon>Gammaproteobacteria</taxon>
        <taxon>Alteromonadales</taxon>
        <taxon>Alteromonadaceae</taxon>
        <taxon>Agaribacter</taxon>
    </lineage>
</organism>
<dbReference type="Gene3D" id="1.10.287.130">
    <property type="match status" value="1"/>
</dbReference>
<gene>
    <name evidence="6" type="ORF">GCM10007852_26450</name>
</gene>
<reference evidence="6" key="2">
    <citation type="submission" date="2023-01" db="EMBL/GenBank/DDBJ databases">
        <title>Draft genome sequence of Agaribacter marinus strain NBRC 110023.</title>
        <authorList>
            <person name="Sun Q."/>
            <person name="Mori K."/>
        </authorList>
    </citation>
    <scope>NUCLEOTIDE SEQUENCE</scope>
    <source>
        <strain evidence="6">NBRC 110023</strain>
    </source>
</reference>
<comment type="catalytic activity">
    <reaction evidence="1">
        <text>ATP + protein L-histidine = ADP + protein N-phospho-L-histidine.</text>
        <dbReference type="EC" id="2.7.13.3"/>
    </reaction>
</comment>
<dbReference type="Gene3D" id="2.130.10.10">
    <property type="entry name" value="YVTN repeat-like/Quinoprotein amine dehydrogenase"/>
    <property type="match status" value="4"/>
</dbReference>
<dbReference type="Pfam" id="PF07495">
    <property type="entry name" value="Y_Y_Y"/>
    <property type="match status" value="1"/>
</dbReference>
<dbReference type="InterPro" id="IPR011047">
    <property type="entry name" value="Quinoprotein_ADH-like_sf"/>
</dbReference>
<dbReference type="PROSITE" id="PS50109">
    <property type="entry name" value="HIS_KIN"/>
    <property type="match status" value="1"/>
</dbReference>
<feature type="transmembrane region" description="Helical" evidence="4">
    <location>
        <begin position="844"/>
        <end position="864"/>
    </location>
</feature>
<dbReference type="RefSeq" id="WP_284218072.1">
    <property type="nucleotide sequence ID" value="NZ_BSOT01000006.1"/>
</dbReference>
<dbReference type="Proteomes" id="UP001156601">
    <property type="component" value="Unassembled WGS sequence"/>
</dbReference>
<dbReference type="AlphaFoldDB" id="A0AA37SYQ0"/>
<keyword evidence="4" id="KW-0812">Transmembrane</keyword>
<evidence type="ECO:0000313" key="7">
    <source>
        <dbReference type="Proteomes" id="UP001156601"/>
    </source>
</evidence>
<dbReference type="EMBL" id="BSOT01000006">
    <property type="protein sequence ID" value="GLR71737.1"/>
    <property type="molecule type" value="Genomic_DNA"/>
</dbReference>
<dbReference type="Pfam" id="PF00512">
    <property type="entry name" value="HisKA"/>
    <property type="match status" value="1"/>
</dbReference>
<dbReference type="InterPro" id="IPR003661">
    <property type="entry name" value="HisK_dim/P_dom"/>
</dbReference>
<dbReference type="SMART" id="SM00388">
    <property type="entry name" value="HisKA"/>
    <property type="match status" value="1"/>
</dbReference>
<dbReference type="SUPFAM" id="SSF55874">
    <property type="entry name" value="ATPase domain of HSP90 chaperone/DNA topoisomerase II/histidine kinase"/>
    <property type="match status" value="1"/>
</dbReference>
<dbReference type="InterPro" id="IPR003594">
    <property type="entry name" value="HATPase_dom"/>
</dbReference>